<dbReference type="AlphaFoldDB" id="A0A542XFW9"/>
<dbReference type="InterPro" id="IPR050493">
    <property type="entry name" value="FAD-dep_Monooxygenase_BioMet"/>
</dbReference>
<dbReference type="GO" id="GO:0004497">
    <property type="term" value="F:monooxygenase activity"/>
    <property type="evidence" value="ECO:0007669"/>
    <property type="project" value="UniProtKB-KW"/>
</dbReference>
<dbReference type="PRINTS" id="PR00420">
    <property type="entry name" value="RNGMNOXGNASE"/>
</dbReference>
<dbReference type="Gene3D" id="3.50.50.60">
    <property type="entry name" value="FAD/NAD(P)-binding domain"/>
    <property type="match status" value="1"/>
</dbReference>
<keyword evidence="1" id="KW-0560">Oxidoreductase</keyword>
<dbReference type="Pfam" id="PF01494">
    <property type="entry name" value="FAD_binding_3"/>
    <property type="match status" value="1"/>
</dbReference>
<evidence type="ECO:0000256" key="1">
    <source>
        <dbReference type="ARBA" id="ARBA00023002"/>
    </source>
</evidence>
<dbReference type="PANTHER" id="PTHR13789">
    <property type="entry name" value="MONOOXYGENASE"/>
    <property type="match status" value="1"/>
</dbReference>
<reference evidence="4 5" key="1">
    <citation type="submission" date="2019-06" db="EMBL/GenBank/DDBJ databases">
        <title>Sequencing the genomes of 1000 actinobacteria strains.</title>
        <authorList>
            <person name="Klenk H.-P."/>
        </authorList>
    </citation>
    <scope>NUCLEOTIDE SEQUENCE [LARGE SCALE GENOMIC DNA]</scope>
    <source>
        <strain evidence="4 5">DSM 24617</strain>
    </source>
</reference>
<dbReference type="GO" id="GO:0071949">
    <property type="term" value="F:FAD binding"/>
    <property type="evidence" value="ECO:0007669"/>
    <property type="project" value="InterPro"/>
</dbReference>
<keyword evidence="5" id="KW-1185">Reference proteome</keyword>
<comment type="caution">
    <text evidence="4">The sequence shown here is derived from an EMBL/GenBank/DDBJ whole genome shotgun (WGS) entry which is preliminary data.</text>
</comment>
<feature type="domain" description="FAD-binding" evidence="3">
    <location>
        <begin position="119"/>
        <end position="289"/>
    </location>
</feature>
<dbReference type="PANTHER" id="PTHR13789:SF309">
    <property type="entry name" value="PUTATIVE (AFU_ORTHOLOGUE AFUA_6G14510)-RELATED"/>
    <property type="match status" value="1"/>
</dbReference>
<dbReference type="RefSeq" id="WP_170206896.1">
    <property type="nucleotide sequence ID" value="NZ_CAJTBP010000001.1"/>
</dbReference>
<gene>
    <name evidence="4" type="ORF">FB554_2893</name>
</gene>
<proteinExistence type="predicted"/>
<protein>
    <submittedName>
        <fullName evidence="4">2-polyprenyl-6-methoxyphenol hydroxylase-like FAD-dependent oxidoreductase</fullName>
    </submittedName>
</protein>
<dbReference type="SUPFAM" id="SSF51905">
    <property type="entry name" value="FAD/NAD(P)-binding domain"/>
    <property type="match status" value="1"/>
</dbReference>
<keyword evidence="2" id="KW-0503">Monooxygenase</keyword>
<name>A0A542XFW9_9MICO</name>
<dbReference type="Proteomes" id="UP000318336">
    <property type="component" value="Unassembled WGS sequence"/>
</dbReference>
<dbReference type="InterPro" id="IPR036188">
    <property type="entry name" value="FAD/NAD-bd_sf"/>
</dbReference>
<evidence type="ECO:0000313" key="4">
    <source>
        <dbReference type="EMBL" id="TQL34716.1"/>
    </source>
</evidence>
<dbReference type="InterPro" id="IPR002938">
    <property type="entry name" value="FAD-bd"/>
</dbReference>
<accession>A0A542XFW9</accession>
<sequence>MTPRRVAVVGGGIAGLALAAGLDPDRFEVVLHEAEPERKALGAPLGLWPSALKALARVGAEPKVEKPGAGRLYSITGRPLSPITRPGLLAVPRPELLAGLEAVVPPSVRRVEQAVADPASLDADLVVGADGVRSVVRGLVHPRAAERVETPYVALRGVRPAATPSLAGEYWGRGLIFGLMSFGPSGSKREYWFTTHRSDLGPEPLDAATVLAEARERFAGAARVVRGALEQAGPDTIATRLWVAPPLPTYVRGRYVVVGDAAHAATPNLGRGACDAIVDAVTLAETLNAEGDLRRWQAKRLPLTQAARATAGTVMRAVTRS</sequence>
<evidence type="ECO:0000313" key="5">
    <source>
        <dbReference type="Proteomes" id="UP000318336"/>
    </source>
</evidence>
<dbReference type="EMBL" id="VFOK01000001">
    <property type="protein sequence ID" value="TQL34716.1"/>
    <property type="molecule type" value="Genomic_DNA"/>
</dbReference>
<organism evidence="4 5">
    <name type="scientific">Barrientosiimonas humi</name>
    <dbReference type="NCBI Taxonomy" id="999931"/>
    <lineage>
        <taxon>Bacteria</taxon>
        <taxon>Bacillati</taxon>
        <taxon>Actinomycetota</taxon>
        <taxon>Actinomycetes</taxon>
        <taxon>Micrococcales</taxon>
        <taxon>Dermacoccaceae</taxon>
        <taxon>Barrientosiimonas</taxon>
    </lineage>
</organism>
<evidence type="ECO:0000259" key="3">
    <source>
        <dbReference type="Pfam" id="PF01494"/>
    </source>
</evidence>
<evidence type="ECO:0000256" key="2">
    <source>
        <dbReference type="ARBA" id="ARBA00023033"/>
    </source>
</evidence>